<organism evidence="1">
    <name type="scientific">Siphoviridae sp. ctaDn21</name>
    <dbReference type="NCBI Taxonomy" id="2825563"/>
    <lineage>
        <taxon>Viruses</taxon>
        <taxon>Duplodnaviria</taxon>
        <taxon>Heunggongvirae</taxon>
        <taxon>Uroviricota</taxon>
        <taxon>Caudoviricetes</taxon>
    </lineage>
</organism>
<protein>
    <submittedName>
        <fullName evidence="1">Uncharacterized protein</fullName>
    </submittedName>
</protein>
<dbReference type="EMBL" id="BK016144">
    <property type="protein sequence ID" value="DAF98314.1"/>
    <property type="molecule type" value="Genomic_DNA"/>
</dbReference>
<evidence type="ECO:0000313" key="1">
    <source>
        <dbReference type="EMBL" id="DAF98314.1"/>
    </source>
</evidence>
<proteinExistence type="predicted"/>
<reference evidence="1" key="1">
    <citation type="journal article" date="2021" name="Proc. Natl. Acad. Sci. U.S.A.">
        <title>A Catalog of Tens of Thousands of Viruses from Human Metagenomes Reveals Hidden Associations with Chronic Diseases.</title>
        <authorList>
            <person name="Tisza M.J."/>
            <person name="Buck C.B."/>
        </authorList>
    </citation>
    <scope>NUCLEOTIDE SEQUENCE</scope>
    <source>
        <strain evidence="1">CtaDn21</strain>
    </source>
</reference>
<sequence length="125" mass="13339">MPNVRVKNTDFNQTTRSVVAIPDHYVALTAQIPATSATDVGGKKYILAGTCVKNATTLDGRKNGLEVAAAGEQFDGVIFADQRVYDGETNVTVTVLVHGFVKYAALQKVGGVVLESKNPMILVMK</sequence>
<name>A0A8S5UV97_9CAUD</name>
<accession>A0A8S5UV97</accession>